<sequence length="56" mass="6145">MTGDRSKFTNLEMKDGGFVTFGDNTKKKILGVGVIGNSTKFFINKVFLIDGLALIF</sequence>
<organism evidence="1 2">
    <name type="scientific">Apostasia shenzhenica</name>
    <dbReference type="NCBI Taxonomy" id="1088818"/>
    <lineage>
        <taxon>Eukaryota</taxon>
        <taxon>Viridiplantae</taxon>
        <taxon>Streptophyta</taxon>
        <taxon>Embryophyta</taxon>
        <taxon>Tracheophyta</taxon>
        <taxon>Spermatophyta</taxon>
        <taxon>Magnoliopsida</taxon>
        <taxon>Liliopsida</taxon>
        <taxon>Asparagales</taxon>
        <taxon>Orchidaceae</taxon>
        <taxon>Apostasioideae</taxon>
        <taxon>Apostasia</taxon>
    </lineage>
</organism>
<proteinExistence type="predicted"/>
<dbReference type="EMBL" id="KZ451980">
    <property type="protein sequence ID" value="PKA55082.1"/>
    <property type="molecule type" value="Genomic_DNA"/>
</dbReference>
<protein>
    <submittedName>
        <fullName evidence="1">Uncharacterized protein</fullName>
    </submittedName>
</protein>
<reference evidence="1 2" key="1">
    <citation type="journal article" date="2017" name="Nature">
        <title>The Apostasia genome and the evolution of orchids.</title>
        <authorList>
            <person name="Zhang G.Q."/>
            <person name="Liu K.W."/>
            <person name="Li Z."/>
            <person name="Lohaus R."/>
            <person name="Hsiao Y.Y."/>
            <person name="Niu S.C."/>
            <person name="Wang J.Y."/>
            <person name="Lin Y.C."/>
            <person name="Xu Q."/>
            <person name="Chen L.J."/>
            <person name="Yoshida K."/>
            <person name="Fujiwara S."/>
            <person name="Wang Z.W."/>
            <person name="Zhang Y.Q."/>
            <person name="Mitsuda N."/>
            <person name="Wang M."/>
            <person name="Liu G.H."/>
            <person name="Pecoraro L."/>
            <person name="Huang H.X."/>
            <person name="Xiao X.J."/>
            <person name="Lin M."/>
            <person name="Wu X.Y."/>
            <person name="Wu W.L."/>
            <person name="Chen Y.Y."/>
            <person name="Chang S.B."/>
            <person name="Sakamoto S."/>
            <person name="Ohme-Takagi M."/>
            <person name="Yagi M."/>
            <person name="Zeng S.J."/>
            <person name="Shen C.Y."/>
            <person name="Yeh C.M."/>
            <person name="Luo Y.B."/>
            <person name="Tsai W.C."/>
            <person name="Van de Peer Y."/>
            <person name="Liu Z.J."/>
        </authorList>
    </citation>
    <scope>NUCLEOTIDE SEQUENCE [LARGE SCALE GENOMIC DNA]</scope>
    <source>
        <strain evidence="2">cv. Shenzhen</strain>
        <tissue evidence="1">Stem</tissue>
    </source>
</reference>
<gene>
    <name evidence="1" type="ORF">AXF42_Ash003719</name>
</gene>
<evidence type="ECO:0000313" key="2">
    <source>
        <dbReference type="Proteomes" id="UP000236161"/>
    </source>
</evidence>
<keyword evidence="2" id="KW-1185">Reference proteome</keyword>
<dbReference type="AlphaFoldDB" id="A0A2I0AHR4"/>
<name>A0A2I0AHR4_9ASPA</name>
<accession>A0A2I0AHR4</accession>
<dbReference type="Proteomes" id="UP000236161">
    <property type="component" value="Unassembled WGS sequence"/>
</dbReference>
<evidence type="ECO:0000313" key="1">
    <source>
        <dbReference type="EMBL" id="PKA55082.1"/>
    </source>
</evidence>
<dbReference type="OrthoDB" id="1932348at2759"/>